<accession>A0AAU6PAR4</accession>
<dbReference type="AlphaFoldDB" id="A0AAU6PAR4"/>
<dbReference type="Gene3D" id="3.40.30.10">
    <property type="entry name" value="Glutaredoxin"/>
    <property type="match status" value="1"/>
</dbReference>
<dbReference type="Pfam" id="PF03960">
    <property type="entry name" value="ArsC"/>
    <property type="match status" value="1"/>
</dbReference>
<dbReference type="PROSITE" id="PS51353">
    <property type="entry name" value="ARSC"/>
    <property type="match status" value="1"/>
</dbReference>
<dbReference type="InterPro" id="IPR036249">
    <property type="entry name" value="Thioredoxin-like_sf"/>
</dbReference>
<sequence>MMTFFYLKTCNTCTRIINELNLPSNVVMQDIKSEPITVKQLDEMHKLAGSYEALFSKRAKLYKEMGLKDQTLTEKDFKHYILEHYTFLKRPVLLLENQIFIGNSKKTVEAAKQAISNM</sequence>
<proteinExistence type="inferred from homology"/>
<comment type="similarity">
    <text evidence="1 2">Belongs to the ArsC family.</text>
</comment>
<reference evidence="4 5" key="1">
    <citation type="submission" date="2023-10" db="EMBL/GenBank/DDBJ databases">
        <title>Culture-based analysis of two novel bacteria associated with mangrove crab gills.</title>
        <authorList>
            <person name="Yang X."/>
            <person name="Garuglieri E."/>
            <person name="Van Goethem M.W."/>
            <person name="Fusi M."/>
            <person name="Marasco R."/>
            <person name="Daffonchio D.G."/>
        </authorList>
    </citation>
    <scope>NUCLEOTIDE SEQUENCE</scope>
    <source>
        <strain evidence="4">UG2-1</strain>
        <strain evidence="3">UG2-2</strain>
        <strain evidence="5">UG2_2</strain>
    </source>
</reference>
<evidence type="ECO:0000256" key="2">
    <source>
        <dbReference type="PROSITE-ProRule" id="PRU01282"/>
    </source>
</evidence>
<dbReference type="InterPro" id="IPR006660">
    <property type="entry name" value="Arsenate_reductase-like"/>
</dbReference>
<evidence type="ECO:0000313" key="3">
    <source>
        <dbReference type="EMBL" id="WXA04231.1"/>
    </source>
</evidence>
<dbReference type="EMBL" id="CP136925">
    <property type="protein sequence ID" value="WXA14656.1"/>
    <property type="molecule type" value="Genomic_DNA"/>
</dbReference>
<dbReference type="Proteomes" id="UP001368318">
    <property type="component" value="Chromosome"/>
</dbReference>
<evidence type="ECO:0000256" key="1">
    <source>
        <dbReference type="ARBA" id="ARBA00007198"/>
    </source>
</evidence>
<dbReference type="PANTHER" id="PTHR30041:SF8">
    <property type="entry name" value="PROTEIN YFFB"/>
    <property type="match status" value="1"/>
</dbReference>
<gene>
    <name evidence="4" type="ORF">R3L15_14140</name>
    <name evidence="3" type="ORF">R3L16_07450</name>
</gene>
<dbReference type="KEGG" id="mcaa:R3L15_14140"/>
<organism evidence="4">
    <name type="scientific">Mangrovimonas cancribranchiae</name>
    <dbReference type="NCBI Taxonomy" id="3080055"/>
    <lineage>
        <taxon>Bacteria</taxon>
        <taxon>Pseudomonadati</taxon>
        <taxon>Bacteroidota</taxon>
        <taxon>Flavobacteriia</taxon>
        <taxon>Flavobacteriales</taxon>
        <taxon>Flavobacteriaceae</taxon>
        <taxon>Mangrovimonas</taxon>
    </lineage>
</organism>
<evidence type="ECO:0000313" key="5">
    <source>
        <dbReference type="Proteomes" id="UP001368318"/>
    </source>
</evidence>
<dbReference type="SUPFAM" id="SSF52833">
    <property type="entry name" value="Thioredoxin-like"/>
    <property type="match status" value="1"/>
</dbReference>
<name>A0AAU6PAR4_9FLAO</name>
<dbReference type="EMBL" id="CP136924">
    <property type="protein sequence ID" value="WXA04231.1"/>
    <property type="molecule type" value="Genomic_DNA"/>
</dbReference>
<protein>
    <submittedName>
        <fullName evidence="4">ArsC/Spx/MgsR family protein</fullName>
    </submittedName>
</protein>
<evidence type="ECO:0000313" key="4">
    <source>
        <dbReference type="EMBL" id="WXA14656.1"/>
    </source>
</evidence>
<keyword evidence="5" id="KW-1185">Reference proteome</keyword>
<dbReference type="PANTHER" id="PTHR30041">
    <property type="entry name" value="ARSENATE REDUCTASE"/>
    <property type="match status" value="1"/>
</dbReference>